<dbReference type="InterPro" id="IPR016181">
    <property type="entry name" value="Acyl_CoA_acyltransferase"/>
</dbReference>
<evidence type="ECO:0000259" key="1">
    <source>
        <dbReference type="PROSITE" id="PS51186"/>
    </source>
</evidence>
<evidence type="ECO:0000313" key="3">
    <source>
        <dbReference type="Proteomes" id="UP000192940"/>
    </source>
</evidence>
<dbReference type="EMBL" id="LT840184">
    <property type="protein sequence ID" value="SMF86984.1"/>
    <property type="molecule type" value="Genomic_DNA"/>
</dbReference>
<name>A0A1X7HHX0_9BACL</name>
<protein>
    <submittedName>
        <fullName evidence="2">Acetyltransferases, including N-acetylases of ribosomal proteins</fullName>
    </submittedName>
</protein>
<gene>
    <name evidence="2" type="ORF">SAMN05661091_3577</name>
</gene>
<dbReference type="Gene3D" id="3.40.630.30">
    <property type="match status" value="1"/>
</dbReference>
<dbReference type="AlphaFoldDB" id="A0A1X7HHX0"/>
<dbReference type="Proteomes" id="UP000192940">
    <property type="component" value="Chromosome I"/>
</dbReference>
<keyword evidence="3" id="KW-1185">Reference proteome</keyword>
<keyword evidence="2" id="KW-0808">Transferase</keyword>
<dbReference type="GO" id="GO:0016747">
    <property type="term" value="F:acyltransferase activity, transferring groups other than amino-acyl groups"/>
    <property type="evidence" value="ECO:0007669"/>
    <property type="project" value="InterPro"/>
</dbReference>
<keyword evidence="2" id="KW-0689">Ribosomal protein</keyword>
<organism evidence="2 3">
    <name type="scientific">Paenibacillus uliginis N3/975</name>
    <dbReference type="NCBI Taxonomy" id="1313296"/>
    <lineage>
        <taxon>Bacteria</taxon>
        <taxon>Bacillati</taxon>
        <taxon>Bacillota</taxon>
        <taxon>Bacilli</taxon>
        <taxon>Bacillales</taxon>
        <taxon>Paenibacillaceae</taxon>
        <taxon>Paenibacillus</taxon>
    </lineage>
</organism>
<dbReference type="GO" id="GO:0005840">
    <property type="term" value="C:ribosome"/>
    <property type="evidence" value="ECO:0007669"/>
    <property type="project" value="UniProtKB-KW"/>
</dbReference>
<keyword evidence="2" id="KW-0687">Ribonucleoprotein</keyword>
<feature type="domain" description="N-acetyltransferase" evidence="1">
    <location>
        <begin position="3"/>
        <end position="160"/>
    </location>
</feature>
<sequence length="160" mass="18339">MMYTFKPMTKHMAEMIMTWEYPEPYDFYNFDSSDESIEELMNGEYYGAFNHQNQLAGFFCCGNSARLPGGYDAGIYVEENRLDIGLGMKPSLTGNGQGSLFVADGLQFMKERYKQDQFRLAVATFNTRAINVYKKNGFVERDTLLSKVHGTDVQFLCMET</sequence>
<proteinExistence type="predicted"/>
<evidence type="ECO:0000313" key="2">
    <source>
        <dbReference type="EMBL" id="SMF86984.1"/>
    </source>
</evidence>
<dbReference type="SUPFAM" id="SSF55729">
    <property type="entry name" value="Acyl-CoA N-acyltransferases (Nat)"/>
    <property type="match status" value="1"/>
</dbReference>
<accession>A0A1X7HHX0</accession>
<dbReference type="RefSeq" id="WP_208914410.1">
    <property type="nucleotide sequence ID" value="NZ_LT840184.1"/>
</dbReference>
<dbReference type="Pfam" id="PF00583">
    <property type="entry name" value="Acetyltransf_1"/>
    <property type="match status" value="1"/>
</dbReference>
<dbReference type="PROSITE" id="PS51186">
    <property type="entry name" value="GNAT"/>
    <property type="match status" value="1"/>
</dbReference>
<dbReference type="InterPro" id="IPR000182">
    <property type="entry name" value="GNAT_dom"/>
</dbReference>
<dbReference type="STRING" id="1313296.SAMN05661091_3577"/>
<reference evidence="2 3" key="1">
    <citation type="submission" date="2017-04" db="EMBL/GenBank/DDBJ databases">
        <authorList>
            <person name="Afonso C.L."/>
            <person name="Miller P.J."/>
            <person name="Scott M.A."/>
            <person name="Spackman E."/>
            <person name="Goraichik I."/>
            <person name="Dimitrov K.M."/>
            <person name="Suarez D.L."/>
            <person name="Swayne D.E."/>
        </authorList>
    </citation>
    <scope>NUCLEOTIDE SEQUENCE [LARGE SCALE GENOMIC DNA]</scope>
    <source>
        <strain evidence="2 3">N3/975</strain>
    </source>
</reference>